<keyword evidence="5" id="KW-0256">Endoplasmic reticulum</keyword>
<dbReference type="STRING" id="6248.A0A0K0EAP6"/>
<feature type="transmembrane region" description="Helical" evidence="11">
    <location>
        <begin position="40"/>
        <end position="58"/>
    </location>
</feature>
<evidence type="ECO:0000256" key="4">
    <source>
        <dbReference type="ARBA" id="ARBA00022692"/>
    </source>
</evidence>
<sequence length="229" mass="26397">MSLLYFINCSLLGYAPHIIIFKYSGLNEYTNIWMPIQAGIIYFLFQFIKLMIMATFIPDNTNNLFIIPIDISNLITDVFDIIGIYLLIIHFFIGKPEVRCLSVGLGWSFAHSFANYFPSFILEARRIPFDYVYIYSAIQCNVDLIFYISLSILMWLYSRNDIVRINRILVIIAIFLSTLQSFIQDILVFLSFSISPGLILIAHGILSIIISMLTLYTYAKSPTLKGKYN</sequence>
<dbReference type="WBParaSite" id="SSTP_0000657100.1">
    <property type="protein sequence ID" value="SSTP_0000657100.1"/>
    <property type="gene ID" value="SSTP_0000657100"/>
</dbReference>
<evidence type="ECO:0000313" key="13">
    <source>
        <dbReference type="WBParaSite" id="SSTP_0000657100.1"/>
    </source>
</evidence>
<dbReference type="AlphaFoldDB" id="A0A0K0EAP6"/>
<dbReference type="GO" id="GO:0005789">
    <property type="term" value="C:endoplasmic reticulum membrane"/>
    <property type="evidence" value="ECO:0007669"/>
    <property type="project" value="UniProtKB-SubCell"/>
</dbReference>
<dbReference type="WBParaSite" id="TCONS_00007543.p1">
    <property type="protein sequence ID" value="TCONS_00007543.p1"/>
    <property type="gene ID" value="XLOC_005566"/>
</dbReference>
<feature type="transmembrane region" description="Helical" evidence="11">
    <location>
        <begin position="100"/>
        <end position="121"/>
    </location>
</feature>
<comment type="similarity">
    <text evidence="8">Belongs to the TMEM147 family.</text>
</comment>
<dbReference type="PANTHER" id="PTHR12869">
    <property type="entry name" value="SMALL SEVEN TRANSMEMBRANE DOMAIN-CONTAINING PROTEIN"/>
    <property type="match status" value="1"/>
</dbReference>
<evidence type="ECO:0000256" key="1">
    <source>
        <dbReference type="ARBA" id="ARBA00004477"/>
    </source>
</evidence>
<evidence type="ECO:0000256" key="10">
    <source>
        <dbReference type="ARBA" id="ARBA00034899"/>
    </source>
</evidence>
<name>A0A0K0EAP6_STRER</name>
<keyword evidence="3" id="KW-1003">Cell membrane</keyword>
<dbReference type="Proteomes" id="UP000035681">
    <property type="component" value="Unplaced"/>
</dbReference>
<proteinExistence type="inferred from homology"/>
<reference evidence="13" key="1">
    <citation type="submission" date="2015-08" db="UniProtKB">
        <authorList>
            <consortium name="WormBaseParasite"/>
        </authorList>
    </citation>
    <scope>IDENTIFICATION</scope>
</reference>
<evidence type="ECO:0000256" key="8">
    <source>
        <dbReference type="ARBA" id="ARBA00034739"/>
    </source>
</evidence>
<keyword evidence="12" id="KW-1185">Reference proteome</keyword>
<keyword evidence="4 11" id="KW-0812">Transmembrane</keyword>
<feature type="transmembrane region" description="Helical" evidence="11">
    <location>
        <begin position="168"/>
        <end position="192"/>
    </location>
</feature>
<dbReference type="InterPro" id="IPR019164">
    <property type="entry name" value="TMEM147"/>
</dbReference>
<dbReference type="PANTHER" id="PTHR12869:SF0">
    <property type="entry name" value="BOS COMPLEX SUBUNIT TMEM147"/>
    <property type="match status" value="1"/>
</dbReference>
<feature type="transmembrane region" description="Helical" evidence="11">
    <location>
        <begin position="133"/>
        <end position="156"/>
    </location>
</feature>
<organism evidence="13">
    <name type="scientific">Strongyloides stercoralis</name>
    <name type="common">Threadworm</name>
    <dbReference type="NCBI Taxonomy" id="6248"/>
    <lineage>
        <taxon>Eukaryota</taxon>
        <taxon>Metazoa</taxon>
        <taxon>Ecdysozoa</taxon>
        <taxon>Nematoda</taxon>
        <taxon>Chromadorea</taxon>
        <taxon>Rhabditida</taxon>
        <taxon>Tylenchina</taxon>
        <taxon>Panagrolaimomorpha</taxon>
        <taxon>Strongyloidoidea</taxon>
        <taxon>Strongyloididae</taxon>
        <taxon>Strongyloides</taxon>
    </lineage>
</organism>
<evidence type="ECO:0000256" key="7">
    <source>
        <dbReference type="ARBA" id="ARBA00023136"/>
    </source>
</evidence>
<feature type="transmembrane region" description="Helical" evidence="11">
    <location>
        <begin position="198"/>
        <end position="219"/>
    </location>
</feature>
<evidence type="ECO:0000256" key="6">
    <source>
        <dbReference type="ARBA" id="ARBA00022989"/>
    </source>
</evidence>
<accession>A0A0K0EAP6</accession>
<evidence type="ECO:0000256" key="9">
    <source>
        <dbReference type="ARBA" id="ARBA00034846"/>
    </source>
</evidence>
<comment type="subcellular location">
    <subcellularLocation>
        <location evidence="2">Cell membrane</location>
        <topology evidence="2">Multi-pass membrane protein</topology>
    </subcellularLocation>
    <subcellularLocation>
        <location evidence="1">Endoplasmic reticulum membrane</location>
        <topology evidence="1">Multi-pass membrane protein</topology>
    </subcellularLocation>
</comment>
<evidence type="ECO:0000313" key="12">
    <source>
        <dbReference type="Proteomes" id="UP000035681"/>
    </source>
</evidence>
<feature type="transmembrane region" description="Helical" evidence="11">
    <location>
        <begin position="64"/>
        <end position="88"/>
    </location>
</feature>
<keyword evidence="6 11" id="KW-1133">Transmembrane helix</keyword>
<dbReference type="GO" id="GO:0005886">
    <property type="term" value="C:plasma membrane"/>
    <property type="evidence" value="ECO:0007669"/>
    <property type="project" value="UniProtKB-SubCell"/>
</dbReference>
<evidence type="ECO:0000256" key="2">
    <source>
        <dbReference type="ARBA" id="ARBA00004651"/>
    </source>
</evidence>
<dbReference type="Pfam" id="PF09767">
    <property type="entry name" value="DUF2053"/>
    <property type="match status" value="1"/>
</dbReference>
<keyword evidence="7 11" id="KW-0472">Membrane</keyword>
<evidence type="ECO:0000256" key="3">
    <source>
        <dbReference type="ARBA" id="ARBA00022475"/>
    </source>
</evidence>
<evidence type="ECO:0000256" key="5">
    <source>
        <dbReference type="ARBA" id="ARBA00022824"/>
    </source>
</evidence>
<evidence type="ECO:0000256" key="11">
    <source>
        <dbReference type="SAM" id="Phobius"/>
    </source>
</evidence>
<protein>
    <recommendedName>
        <fullName evidence="9">BOS complex subunit TMEM147</fullName>
    </recommendedName>
    <alternativeName>
        <fullName evidence="10">Transmembrane protein 147</fullName>
    </alternativeName>
</protein>